<gene>
    <name evidence="2" type="ORF">EV421DRAFT_1246407</name>
</gene>
<feature type="chain" id="PRO_5041334547" description="Secreted protein" evidence="1">
    <location>
        <begin position="25"/>
        <end position="148"/>
    </location>
</feature>
<keyword evidence="1" id="KW-0732">Signal</keyword>
<protein>
    <recommendedName>
        <fullName evidence="4">Secreted protein</fullName>
    </recommendedName>
</protein>
<proteinExistence type="predicted"/>
<dbReference type="Proteomes" id="UP001175226">
    <property type="component" value="Unassembled WGS sequence"/>
</dbReference>
<feature type="signal peptide" evidence="1">
    <location>
        <begin position="1"/>
        <end position="24"/>
    </location>
</feature>
<dbReference type="AlphaFoldDB" id="A0AA39J5Q7"/>
<reference evidence="2" key="1">
    <citation type="submission" date="2023-06" db="EMBL/GenBank/DDBJ databases">
        <authorList>
            <consortium name="Lawrence Berkeley National Laboratory"/>
            <person name="Ahrendt S."/>
            <person name="Sahu N."/>
            <person name="Indic B."/>
            <person name="Wong-Bajracharya J."/>
            <person name="Merenyi Z."/>
            <person name="Ke H.-M."/>
            <person name="Monk M."/>
            <person name="Kocsube S."/>
            <person name="Drula E."/>
            <person name="Lipzen A."/>
            <person name="Balint B."/>
            <person name="Henrissat B."/>
            <person name="Andreopoulos B."/>
            <person name="Martin F.M."/>
            <person name="Harder C.B."/>
            <person name="Rigling D."/>
            <person name="Ford K.L."/>
            <person name="Foster G.D."/>
            <person name="Pangilinan J."/>
            <person name="Papanicolaou A."/>
            <person name="Barry K."/>
            <person name="LaButti K."/>
            <person name="Viragh M."/>
            <person name="Koriabine M."/>
            <person name="Yan M."/>
            <person name="Riley R."/>
            <person name="Champramary S."/>
            <person name="Plett K.L."/>
            <person name="Tsai I.J."/>
            <person name="Slot J."/>
            <person name="Sipos G."/>
            <person name="Plett J."/>
            <person name="Nagy L.G."/>
            <person name="Grigoriev I.V."/>
        </authorList>
    </citation>
    <scope>NUCLEOTIDE SEQUENCE</scope>
    <source>
        <strain evidence="2">FPL87.14</strain>
    </source>
</reference>
<evidence type="ECO:0000256" key="1">
    <source>
        <dbReference type="SAM" id="SignalP"/>
    </source>
</evidence>
<sequence>MNRLFTWISRHLVFPTMLALFTRTLDIDCTISKEVEGIRSCMFNKQKAEICRDSFLPCCLCACLCHSTYFLFRGCDGCLQMSTSKLPSSLRLASELQVCQVKQQVSLGRRDVCPFLDQVLSTTRVAQRSSLSGKCDADQNRTSGVSPG</sequence>
<name>A0AA39J5Q7_9AGAR</name>
<evidence type="ECO:0000313" key="2">
    <source>
        <dbReference type="EMBL" id="KAK0435294.1"/>
    </source>
</evidence>
<evidence type="ECO:0008006" key="4">
    <source>
        <dbReference type="Google" id="ProtNLM"/>
    </source>
</evidence>
<evidence type="ECO:0000313" key="3">
    <source>
        <dbReference type="Proteomes" id="UP001175226"/>
    </source>
</evidence>
<comment type="caution">
    <text evidence="2">The sequence shown here is derived from an EMBL/GenBank/DDBJ whole genome shotgun (WGS) entry which is preliminary data.</text>
</comment>
<keyword evidence="3" id="KW-1185">Reference proteome</keyword>
<dbReference type="EMBL" id="JAUEPT010000064">
    <property type="protein sequence ID" value="KAK0435294.1"/>
    <property type="molecule type" value="Genomic_DNA"/>
</dbReference>
<organism evidence="2 3">
    <name type="scientific">Armillaria borealis</name>
    <dbReference type="NCBI Taxonomy" id="47425"/>
    <lineage>
        <taxon>Eukaryota</taxon>
        <taxon>Fungi</taxon>
        <taxon>Dikarya</taxon>
        <taxon>Basidiomycota</taxon>
        <taxon>Agaricomycotina</taxon>
        <taxon>Agaricomycetes</taxon>
        <taxon>Agaricomycetidae</taxon>
        <taxon>Agaricales</taxon>
        <taxon>Marasmiineae</taxon>
        <taxon>Physalacriaceae</taxon>
        <taxon>Armillaria</taxon>
    </lineage>
</organism>
<accession>A0AA39J5Q7</accession>